<protein>
    <submittedName>
        <fullName evidence="1">Mg/Co/Ni transporter MgtE with CBS domain protein</fullName>
    </submittedName>
</protein>
<evidence type="ECO:0000313" key="1">
    <source>
        <dbReference type="EMBL" id="CDQ44752.1"/>
    </source>
</evidence>
<name>A0AAV2WKP2_MYCNE</name>
<dbReference type="EMBL" id="LK021338">
    <property type="protein sequence ID" value="CDQ44752.1"/>
    <property type="molecule type" value="Genomic_DNA"/>
</dbReference>
<reference evidence="1" key="2">
    <citation type="submission" date="2015-09" db="EMBL/GenBank/DDBJ databases">
        <title>Draft genome sequence of Mycobacterium neoaurum DSM 44074.</title>
        <authorList>
            <person name="Croce O."/>
            <person name="Robert C."/>
            <person name="Raoult D."/>
            <person name="Drancourt M."/>
        </authorList>
    </citation>
    <scope>NUCLEOTIDE SEQUENCE</scope>
    <source>
        <strain evidence="1">DSM 44074</strain>
    </source>
</reference>
<gene>
    <name evidence="1" type="ORF">BN1047_02632</name>
</gene>
<dbReference type="RefSeq" id="WP_234411600.1">
    <property type="nucleotide sequence ID" value="NZ_LK021338.1"/>
</dbReference>
<dbReference type="AlphaFoldDB" id="A0AAV2WKP2"/>
<evidence type="ECO:0000313" key="2">
    <source>
        <dbReference type="Proteomes" id="UP000028864"/>
    </source>
</evidence>
<sequence length="287" mass="30934">MPATLPSTDGVRPRPVLLSELIGLRVHNPAGRCVGRLDDLCVPFTGLREPAPVTGLLVARRHGAPLAAPWSAVLSCTARGLALDTGVGTANLPRDDTEIWLHRDVLDTQVLDVVGRRIARVSDVLLMSRGTTLEAIGVDVGFAGVVRRLGLARLTGHARHDTVAWADLHPTSDHGHAIALSTPRAAVHRLDADALAQLIGRLDVSAAAEVVAGYPSAVAASAVRVNPDTGERVLRALPDRDVERIVSAMPSAHAAQWRTRLQRTPRLLGRHFLRSRVWPQGRARRHR</sequence>
<proteinExistence type="predicted"/>
<accession>A0AAV2WKP2</accession>
<reference evidence="1" key="1">
    <citation type="submission" date="2014-05" db="EMBL/GenBank/DDBJ databases">
        <authorList>
            <person name="Urmite Genomes"/>
        </authorList>
    </citation>
    <scope>NUCLEOTIDE SEQUENCE</scope>
    <source>
        <strain evidence="1">DSM 44074</strain>
    </source>
</reference>
<organism evidence="1 2">
    <name type="scientific">Mycolicibacterium neoaurum</name>
    <name type="common">Mycobacterium neoaurum</name>
    <dbReference type="NCBI Taxonomy" id="1795"/>
    <lineage>
        <taxon>Bacteria</taxon>
        <taxon>Bacillati</taxon>
        <taxon>Actinomycetota</taxon>
        <taxon>Actinomycetes</taxon>
        <taxon>Mycobacteriales</taxon>
        <taxon>Mycobacteriaceae</taxon>
        <taxon>Mycolicibacterium</taxon>
    </lineage>
</organism>
<dbReference type="Proteomes" id="UP000028864">
    <property type="component" value="Unassembled WGS sequence"/>
</dbReference>